<reference evidence="7 8" key="1">
    <citation type="journal article" date="2017" name="ISME J.">
        <title>Energy and carbon metabolisms in a deep terrestrial subsurface fluid microbial community.</title>
        <authorList>
            <person name="Momper L."/>
            <person name="Jungbluth S.P."/>
            <person name="Lee M.D."/>
            <person name="Amend J.P."/>
        </authorList>
    </citation>
    <scope>NUCLEOTIDE SEQUENCE [LARGE SCALE GENOMIC DNA]</scope>
    <source>
        <strain evidence="7">SURF_5</strain>
    </source>
</reference>
<sequence length="745" mass="82209">MSDWKKTTCVLCAVNCGLEVQTDGNLISNVRPDKESPRSQGYACRKGLSIAHFQNNTQRLKRPLKRVSGSFEEISWEQAIDEISAKLEQLIARHGPKCLAYMGGGGQGCHFEAAFGTRLLRGLGSRYHYSALAQELTGFFYVQGEAYGRQYIHPFPDIEKTDILVLWGSNAWRSHGMNRARPELMRMAKDPNKLLIVIDPCKTDTAARANIHLAPRPGTDTLLLKAMIAILLDDRIYDEEFVQDHAAGFGEILRLFGKFDITAALEVCGLDEDKVRHLVHLLAGNTCSFRSDLGLLMGRNSTLNSYFEMILLSLLGVLGRRGGNVFLGHMVPLGTHTPVESPDNWRTVATNFPAIMGVYPPNVMPEEILSEDPERLRAVIVSGSNPLRMYADTSAYELAFKHLDLLVTVEVAMTETAALSHYVLPAKSAYEKWDGSFFSWKFPEYYFHLRRPVCAPLGEPKEEAEIYTRLADSLGLIPQIPPELERAAAGDRADFAGALMNFLAENPKSAEMLPFILAKTLGKTLGSAALSLLWGILFRHCQSGSIGLERAGYKLSPNLANQLFDNLMQTPGDLLISVQDVETNLLSSIRTSDKKVHLHIPALDEWVERITPEIERNALQNSEFPLVLAAGERTDFNANSLMRNPEWTGGVRACTVKIHQEDAERLGLRTGAPATVETAAGKIVLPVEISDVPHPGMAIIPHGFGLDYEGSVDGANVNYLAPARNRDPVAGTPLHKYIPCRISAG</sequence>
<dbReference type="EMBL" id="QZKU01000119">
    <property type="protein sequence ID" value="RJP17157.1"/>
    <property type="molecule type" value="Genomic_DNA"/>
</dbReference>
<dbReference type="AlphaFoldDB" id="A0A3A4N5I4"/>
<dbReference type="InterPro" id="IPR006657">
    <property type="entry name" value="MoPterin_dinucl-bd_dom"/>
</dbReference>
<dbReference type="InterPro" id="IPR027467">
    <property type="entry name" value="MopterinOxRdtase_cofactor_BS"/>
</dbReference>
<comment type="similarity">
    <text evidence="1">Belongs to the prokaryotic molybdopterin-containing oxidoreductase family.</text>
</comment>
<protein>
    <submittedName>
        <fullName evidence="7">Molybdopterin dinucleotide-binding protein</fullName>
    </submittedName>
</protein>
<dbReference type="GO" id="GO:0046872">
    <property type="term" value="F:metal ion binding"/>
    <property type="evidence" value="ECO:0007669"/>
    <property type="project" value="UniProtKB-KW"/>
</dbReference>
<dbReference type="Pfam" id="PF01568">
    <property type="entry name" value="Molydop_binding"/>
    <property type="match status" value="1"/>
</dbReference>
<evidence type="ECO:0000313" key="8">
    <source>
        <dbReference type="Proteomes" id="UP000265882"/>
    </source>
</evidence>
<keyword evidence="5" id="KW-0411">Iron-sulfur</keyword>
<keyword evidence="3" id="KW-0479">Metal-binding</keyword>
<dbReference type="PANTHER" id="PTHR43742">
    <property type="entry name" value="TRIMETHYLAMINE-N-OXIDE REDUCTASE"/>
    <property type="match status" value="1"/>
</dbReference>
<accession>A0A3A4N5I4</accession>
<dbReference type="SUPFAM" id="SSF50692">
    <property type="entry name" value="ADC-like"/>
    <property type="match status" value="1"/>
</dbReference>
<evidence type="ECO:0000256" key="4">
    <source>
        <dbReference type="ARBA" id="ARBA00023004"/>
    </source>
</evidence>
<dbReference type="PANTHER" id="PTHR43742:SF2">
    <property type="entry name" value="ASSIMILATORY NITRATE REDUCTASE CATALYTIC SUBUNIT"/>
    <property type="match status" value="1"/>
</dbReference>
<dbReference type="Gene3D" id="3.40.228.10">
    <property type="entry name" value="Dimethylsulfoxide Reductase, domain 2"/>
    <property type="match status" value="1"/>
</dbReference>
<evidence type="ECO:0000259" key="6">
    <source>
        <dbReference type="PROSITE" id="PS51669"/>
    </source>
</evidence>
<dbReference type="Proteomes" id="UP000265882">
    <property type="component" value="Unassembled WGS sequence"/>
</dbReference>
<dbReference type="Gene3D" id="2.20.25.90">
    <property type="entry name" value="ADC-like domains"/>
    <property type="match status" value="1"/>
</dbReference>
<dbReference type="PROSITE" id="PS51669">
    <property type="entry name" value="4FE4S_MOW_BIS_MGD"/>
    <property type="match status" value="1"/>
</dbReference>
<dbReference type="Pfam" id="PF00384">
    <property type="entry name" value="Molybdopterin"/>
    <property type="match status" value="1"/>
</dbReference>
<keyword evidence="4" id="KW-0408">Iron</keyword>
<evidence type="ECO:0000256" key="3">
    <source>
        <dbReference type="ARBA" id="ARBA00022723"/>
    </source>
</evidence>
<dbReference type="GO" id="GO:0043546">
    <property type="term" value="F:molybdopterin cofactor binding"/>
    <property type="evidence" value="ECO:0007669"/>
    <property type="project" value="InterPro"/>
</dbReference>
<comment type="caution">
    <text evidence="7">The sequence shown here is derived from an EMBL/GenBank/DDBJ whole genome shotgun (WGS) entry which is preliminary data.</text>
</comment>
<dbReference type="Pfam" id="PF04879">
    <property type="entry name" value="Molybdop_Fe4S4"/>
    <property type="match status" value="1"/>
</dbReference>
<dbReference type="GO" id="GO:0016491">
    <property type="term" value="F:oxidoreductase activity"/>
    <property type="evidence" value="ECO:0007669"/>
    <property type="project" value="InterPro"/>
</dbReference>
<evidence type="ECO:0000256" key="5">
    <source>
        <dbReference type="ARBA" id="ARBA00023014"/>
    </source>
</evidence>
<dbReference type="SMART" id="SM00926">
    <property type="entry name" value="Molybdop_Fe4S4"/>
    <property type="match status" value="1"/>
</dbReference>
<dbReference type="PROSITE" id="PS00551">
    <property type="entry name" value="MOLYBDOPTERIN_PROK_1"/>
    <property type="match status" value="1"/>
</dbReference>
<feature type="domain" description="4Fe-4S Mo/W bis-MGD-type" evidence="6">
    <location>
        <begin position="2"/>
        <end position="58"/>
    </location>
</feature>
<organism evidence="7 8">
    <name type="scientific">Abyssobacteria bacterium (strain SURF_5)</name>
    <dbReference type="NCBI Taxonomy" id="2093360"/>
    <lineage>
        <taxon>Bacteria</taxon>
        <taxon>Pseudomonadati</taxon>
        <taxon>Candidatus Hydrogenedentota</taxon>
        <taxon>Candidatus Abyssobacteria</taxon>
    </lineage>
</organism>
<dbReference type="GO" id="GO:0051539">
    <property type="term" value="F:4 iron, 4 sulfur cluster binding"/>
    <property type="evidence" value="ECO:0007669"/>
    <property type="project" value="UniProtKB-KW"/>
</dbReference>
<dbReference type="Gene3D" id="2.40.40.20">
    <property type="match status" value="1"/>
</dbReference>
<gene>
    <name evidence="7" type="ORF">C4520_17420</name>
</gene>
<name>A0A3A4N5I4_ABYX5</name>
<dbReference type="Gene3D" id="3.40.50.740">
    <property type="match status" value="1"/>
</dbReference>
<evidence type="ECO:0000313" key="7">
    <source>
        <dbReference type="EMBL" id="RJP17157.1"/>
    </source>
</evidence>
<dbReference type="InterPro" id="IPR006963">
    <property type="entry name" value="Mopterin_OxRdtase_4Fe-4S_dom"/>
</dbReference>
<dbReference type="SUPFAM" id="SSF53706">
    <property type="entry name" value="Formate dehydrogenase/DMSO reductase, domains 1-3"/>
    <property type="match status" value="1"/>
</dbReference>
<proteinExistence type="inferred from homology"/>
<keyword evidence="2" id="KW-0004">4Fe-4S</keyword>
<dbReference type="InterPro" id="IPR050612">
    <property type="entry name" value="Prok_Mopterin_Oxidored"/>
</dbReference>
<evidence type="ECO:0000256" key="2">
    <source>
        <dbReference type="ARBA" id="ARBA00022485"/>
    </source>
</evidence>
<dbReference type="InterPro" id="IPR009010">
    <property type="entry name" value="Asp_de-COase-like_dom_sf"/>
</dbReference>
<dbReference type="InterPro" id="IPR006656">
    <property type="entry name" value="Mopterin_OxRdtase"/>
</dbReference>
<evidence type="ECO:0000256" key="1">
    <source>
        <dbReference type="ARBA" id="ARBA00010312"/>
    </source>
</evidence>